<dbReference type="SMART" id="SM00589">
    <property type="entry name" value="PRY"/>
    <property type="match status" value="1"/>
</dbReference>
<dbReference type="Pfam" id="PF13765">
    <property type="entry name" value="PRY"/>
    <property type="match status" value="1"/>
</dbReference>
<dbReference type="InterPro" id="IPR000315">
    <property type="entry name" value="Znf_B-box"/>
</dbReference>
<dbReference type="Pfam" id="PF00622">
    <property type="entry name" value="SPRY"/>
    <property type="match status" value="1"/>
</dbReference>
<dbReference type="InterPro" id="IPR013320">
    <property type="entry name" value="ConA-like_dom_sf"/>
</dbReference>
<dbReference type="Gene3D" id="3.30.40.10">
    <property type="entry name" value="Zinc/RING finger domain, C3HC4 (zinc finger)"/>
    <property type="match status" value="1"/>
</dbReference>
<keyword evidence="3" id="KW-0862">Zinc</keyword>
<dbReference type="PANTHER" id="PTHR24103">
    <property type="entry name" value="E3 UBIQUITIN-PROTEIN LIGASE TRIM"/>
    <property type="match status" value="1"/>
</dbReference>
<dbReference type="CDD" id="cd12888">
    <property type="entry name" value="SPRY_PRY_TRIM7_like"/>
    <property type="match status" value="1"/>
</dbReference>
<dbReference type="InterPro" id="IPR013083">
    <property type="entry name" value="Znf_RING/FYVE/PHD"/>
</dbReference>
<dbReference type="AlphaFoldDB" id="A0A8C3HTY1"/>
<dbReference type="InterPro" id="IPR050143">
    <property type="entry name" value="TRIM/RBCC"/>
</dbReference>
<feature type="chain" id="PRO_5034783907" evidence="6">
    <location>
        <begin position="16"/>
        <end position="510"/>
    </location>
</feature>
<dbReference type="SUPFAM" id="SSF49899">
    <property type="entry name" value="Concanavalin A-like lectins/glucanases"/>
    <property type="match status" value="1"/>
</dbReference>
<evidence type="ECO:0000256" key="4">
    <source>
        <dbReference type="PROSITE-ProRule" id="PRU00024"/>
    </source>
</evidence>
<organism evidence="10 11">
    <name type="scientific">Chrysemys picta bellii</name>
    <name type="common">Western painted turtle</name>
    <name type="synonym">Emys bellii</name>
    <dbReference type="NCBI Taxonomy" id="8478"/>
    <lineage>
        <taxon>Eukaryota</taxon>
        <taxon>Metazoa</taxon>
        <taxon>Chordata</taxon>
        <taxon>Craniata</taxon>
        <taxon>Vertebrata</taxon>
        <taxon>Euteleostomi</taxon>
        <taxon>Archelosauria</taxon>
        <taxon>Testudinata</taxon>
        <taxon>Testudines</taxon>
        <taxon>Cryptodira</taxon>
        <taxon>Durocryptodira</taxon>
        <taxon>Testudinoidea</taxon>
        <taxon>Emydidae</taxon>
        <taxon>Chrysemys</taxon>
    </lineage>
</organism>
<keyword evidence="6" id="KW-0732">Signal</keyword>
<dbReference type="GO" id="GO:0008270">
    <property type="term" value="F:zinc ion binding"/>
    <property type="evidence" value="ECO:0007669"/>
    <property type="project" value="UniProtKB-KW"/>
</dbReference>
<dbReference type="SUPFAM" id="SSF57850">
    <property type="entry name" value="RING/U-box"/>
    <property type="match status" value="1"/>
</dbReference>
<evidence type="ECO:0000256" key="6">
    <source>
        <dbReference type="SAM" id="SignalP"/>
    </source>
</evidence>
<dbReference type="InterPro" id="IPR003879">
    <property type="entry name" value="Butyrophylin_SPRY"/>
</dbReference>
<accession>A0A8C3HTY1</accession>
<keyword evidence="5" id="KW-0175">Coiled coil</keyword>
<feature type="domain" description="RING-type" evidence="7">
    <location>
        <begin position="19"/>
        <end position="60"/>
    </location>
</feature>
<dbReference type="Pfam" id="PF00643">
    <property type="entry name" value="zf-B_box"/>
    <property type="match status" value="1"/>
</dbReference>
<dbReference type="Gene3D" id="3.30.160.60">
    <property type="entry name" value="Classic Zinc Finger"/>
    <property type="match status" value="1"/>
</dbReference>
<dbReference type="PROSITE" id="PS50188">
    <property type="entry name" value="B302_SPRY"/>
    <property type="match status" value="1"/>
</dbReference>
<evidence type="ECO:0000259" key="8">
    <source>
        <dbReference type="PROSITE" id="PS50119"/>
    </source>
</evidence>
<keyword evidence="1" id="KW-0479">Metal-binding</keyword>
<evidence type="ECO:0000259" key="9">
    <source>
        <dbReference type="PROSITE" id="PS50188"/>
    </source>
</evidence>
<dbReference type="Pfam" id="PF15227">
    <property type="entry name" value="zf-C3HC4_4"/>
    <property type="match status" value="1"/>
</dbReference>
<dbReference type="SMART" id="SM00184">
    <property type="entry name" value="RING"/>
    <property type="match status" value="1"/>
</dbReference>
<dbReference type="PRINTS" id="PR01407">
    <property type="entry name" value="BUTYPHLNCDUF"/>
</dbReference>
<reference evidence="10" key="1">
    <citation type="submission" date="2025-08" db="UniProtKB">
        <authorList>
            <consortium name="Ensembl"/>
        </authorList>
    </citation>
    <scope>IDENTIFICATION</scope>
</reference>
<evidence type="ECO:0000256" key="5">
    <source>
        <dbReference type="SAM" id="Coils"/>
    </source>
</evidence>
<keyword evidence="2 4" id="KW-0863">Zinc-finger</keyword>
<evidence type="ECO:0000256" key="1">
    <source>
        <dbReference type="ARBA" id="ARBA00022723"/>
    </source>
</evidence>
<evidence type="ECO:0000313" key="11">
    <source>
        <dbReference type="Proteomes" id="UP000694380"/>
    </source>
</evidence>
<sequence length="510" mass="57860">KAGIPLAAHTQLLLAELTCSVCLDYFKDPVSLDCGHHFCQACITRCWEALSTNFRCPECRETFSQRNFKPNRQLRNIVEASRMLTMESAKEQEVGTVCEKHQRALDVFCQVEQTPICKVCHLSGDNKEHTVVPIEEAAEDYKVRNHGTVTKFGAKQLETEKQKIVSEFQQLRQFLEEQEQLRLTQLEELNKEIEKERAEYVAKLSEEISSFSSLISEMEQKFLFLTCAFHVCITSFQKQLETEKQKIVSEFQQLRQFLEEQEQLRLTQLEELNKEIEKERAEYGGLCKETGCGELHHCTEGLWIPCNLLGASYDAELYPSRSDSLSAATVTLDPDTAHPNLIVSADRKSVRWERKEQDLPNNPERFDSVLCLLGSEGFTSGRHYWEVEVEGRGVCDVGVARESVSRKGDISPNPEQGIWAVQCSEDWYWTPTTPDQGTPLSSSCAPSRIRVYLDCEGGQVTFFHAGNGDPIVTFPSASFAGERILGNEVLQGHVIMSPELESIFNLVIFH</sequence>
<dbReference type="SMART" id="SM00336">
    <property type="entry name" value="BBOX"/>
    <property type="match status" value="1"/>
</dbReference>
<dbReference type="PROSITE" id="PS50089">
    <property type="entry name" value="ZF_RING_2"/>
    <property type="match status" value="1"/>
</dbReference>
<dbReference type="InterPro" id="IPR017907">
    <property type="entry name" value="Znf_RING_CS"/>
</dbReference>
<evidence type="ECO:0000259" key="7">
    <source>
        <dbReference type="PROSITE" id="PS50089"/>
    </source>
</evidence>
<proteinExistence type="predicted"/>
<dbReference type="CDD" id="cd16594">
    <property type="entry name" value="RING-HC_TRIM7-like_C-IV"/>
    <property type="match status" value="1"/>
</dbReference>
<dbReference type="Gene3D" id="2.60.120.920">
    <property type="match status" value="1"/>
</dbReference>
<feature type="domain" description="B30.2/SPRY" evidence="9">
    <location>
        <begin position="310"/>
        <end position="510"/>
    </location>
</feature>
<dbReference type="InterPro" id="IPR003877">
    <property type="entry name" value="SPRY_dom"/>
</dbReference>
<feature type="domain" description="B box-type" evidence="8">
    <location>
        <begin position="93"/>
        <end position="134"/>
    </location>
</feature>
<dbReference type="InterPro" id="IPR043136">
    <property type="entry name" value="B30.2/SPRY_sf"/>
</dbReference>
<dbReference type="OMA" id="SETGMSH"/>
<feature type="signal peptide" evidence="6">
    <location>
        <begin position="1"/>
        <end position="15"/>
    </location>
</feature>
<dbReference type="SMART" id="SM00449">
    <property type="entry name" value="SPRY"/>
    <property type="match status" value="1"/>
</dbReference>
<dbReference type="SUPFAM" id="SSF57845">
    <property type="entry name" value="B-box zinc-binding domain"/>
    <property type="match status" value="1"/>
</dbReference>
<dbReference type="Proteomes" id="UP000694380">
    <property type="component" value="Unplaced"/>
</dbReference>
<dbReference type="InterPro" id="IPR001870">
    <property type="entry name" value="B30.2/SPRY"/>
</dbReference>
<dbReference type="GeneTree" id="ENSGT01030000234669"/>
<dbReference type="FunFam" id="2.60.120.920:FF:000004">
    <property type="entry name" value="Butyrophilin subfamily 1 member A1"/>
    <property type="match status" value="1"/>
</dbReference>
<name>A0A8C3HTY1_CHRPI</name>
<dbReference type="Ensembl" id="ENSCPBT00000027154.1">
    <property type="protein sequence ID" value="ENSCPBP00000023043.1"/>
    <property type="gene ID" value="ENSCPBG00000016468.1"/>
</dbReference>
<feature type="coiled-coil region" evidence="5">
    <location>
        <begin position="172"/>
        <end position="221"/>
    </location>
</feature>
<dbReference type="PROSITE" id="PS00518">
    <property type="entry name" value="ZF_RING_1"/>
    <property type="match status" value="1"/>
</dbReference>
<dbReference type="PROSITE" id="PS50119">
    <property type="entry name" value="ZF_BBOX"/>
    <property type="match status" value="1"/>
</dbReference>
<dbReference type="InterPro" id="IPR006574">
    <property type="entry name" value="PRY"/>
</dbReference>
<keyword evidence="11" id="KW-1185">Reference proteome</keyword>
<protein>
    <submittedName>
        <fullName evidence="10">Uncharacterized protein</fullName>
    </submittedName>
</protein>
<evidence type="ECO:0000256" key="2">
    <source>
        <dbReference type="ARBA" id="ARBA00022771"/>
    </source>
</evidence>
<evidence type="ECO:0000313" key="10">
    <source>
        <dbReference type="Ensembl" id="ENSCPBP00000023043.1"/>
    </source>
</evidence>
<reference evidence="10" key="2">
    <citation type="submission" date="2025-09" db="UniProtKB">
        <authorList>
            <consortium name="Ensembl"/>
        </authorList>
    </citation>
    <scope>IDENTIFICATION</scope>
</reference>
<evidence type="ECO:0000256" key="3">
    <source>
        <dbReference type="ARBA" id="ARBA00022833"/>
    </source>
</evidence>
<dbReference type="InterPro" id="IPR001841">
    <property type="entry name" value="Znf_RING"/>
</dbReference>
<feature type="coiled-coil region" evidence="5">
    <location>
        <begin position="255"/>
        <end position="289"/>
    </location>
</feature>